<proteinExistence type="predicted"/>
<organism evidence="1 2">
    <name type="scientific">Globodera rostochiensis</name>
    <name type="common">Golden nematode worm</name>
    <name type="synonym">Heterodera rostochiensis</name>
    <dbReference type="NCBI Taxonomy" id="31243"/>
    <lineage>
        <taxon>Eukaryota</taxon>
        <taxon>Metazoa</taxon>
        <taxon>Ecdysozoa</taxon>
        <taxon>Nematoda</taxon>
        <taxon>Chromadorea</taxon>
        <taxon>Rhabditida</taxon>
        <taxon>Tylenchina</taxon>
        <taxon>Tylenchomorpha</taxon>
        <taxon>Tylenchoidea</taxon>
        <taxon>Heteroderidae</taxon>
        <taxon>Heteroderinae</taxon>
        <taxon>Globodera</taxon>
    </lineage>
</organism>
<protein>
    <submittedName>
        <fullName evidence="2">Uncharacterized protein</fullName>
    </submittedName>
</protein>
<reference evidence="2" key="1">
    <citation type="submission" date="2022-11" db="UniProtKB">
        <authorList>
            <consortium name="WormBaseParasite"/>
        </authorList>
    </citation>
    <scope>IDENTIFICATION</scope>
</reference>
<dbReference type="Proteomes" id="UP000887572">
    <property type="component" value="Unplaced"/>
</dbReference>
<dbReference type="WBParaSite" id="Gr19_v10_g4416.t1">
    <property type="protein sequence ID" value="Gr19_v10_g4416.t1"/>
    <property type="gene ID" value="Gr19_v10_g4416"/>
</dbReference>
<sequence>MAQNANALDAANLCAISSEQFDVPLFDGGVGPAAQLNGHQRNQNTRGVEYGHGQFQKRKIADRYGSLRKAESVNDHGDDVSQMAMVTLFKKVRGGSLEVDSVDEMIARAAEAAVALNRALLARLKQLEAKKKCSASATPRWVLGPLNPNLTSVSTNSEF</sequence>
<evidence type="ECO:0000313" key="1">
    <source>
        <dbReference type="Proteomes" id="UP000887572"/>
    </source>
</evidence>
<keyword evidence="1" id="KW-1185">Reference proteome</keyword>
<evidence type="ECO:0000313" key="2">
    <source>
        <dbReference type="WBParaSite" id="Gr19_v10_g4416.t1"/>
    </source>
</evidence>
<accession>A0A914HVN9</accession>
<dbReference type="AlphaFoldDB" id="A0A914HVN9"/>
<name>A0A914HVN9_GLORO</name>